<sequence>MHTFLTSPPDMFGFWVVRRPLLDARLTALHPYSIRKLLKRVQKEYPSLLQSTEGYKQDTEEGSDLRVTLFQEVIRREQKEMRGGSREKNSRERKARRREEGWM</sequence>
<gene>
    <name evidence="2" type="ORF">E2C01_080079</name>
</gene>
<dbReference type="Proteomes" id="UP000324222">
    <property type="component" value="Unassembled WGS sequence"/>
</dbReference>
<dbReference type="AlphaFoldDB" id="A0A5B7IL81"/>
<organism evidence="2 3">
    <name type="scientific">Portunus trituberculatus</name>
    <name type="common">Swimming crab</name>
    <name type="synonym">Neptunus trituberculatus</name>
    <dbReference type="NCBI Taxonomy" id="210409"/>
    <lineage>
        <taxon>Eukaryota</taxon>
        <taxon>Metazoa</taxon>
        <taxon>Ecdysozoa</taxon>
        <taxon>Arthropoda</taxon>
        <taxon>Crustacea</taxon>
        <taxon>Multicrustacea</taxon>
        <taxon>Malacostraca</taxon>
        <taxon>Eumalacostraca</taxon>
        <taxon>Eucarida</taxon>
        <taxon>Decapoda</taxon>
        <taxon>Pleocyemata</taxon>
        <taxon>Brachyura</taxon>
        <taxon>Eubrachyura</taxon>
        <taxon>Portunoidea</taxon>
        <taxon>Portunidae</taxon>
        <taxon>Portuninae</taxon>
        <taxon>Portunus</taxon>
    </lineage>
</organism>
<evidence type="ECO:0000313" key="3">
    <source>
        <dbReference type="Proteomes" id="UP000324222"/>
    </source>
</evidence>
<name>A0A5B7IL81_PORTR</name>
<reference evidence="2 3" key="1">
    <citation type="submission" date="2019-05" db="EMBL/GenBank/DDBJ databases">
        <title>Another draft genome of Portunus trituberculatus and its Hox gene families provides insights of decapod evolution.</title>
        <authorList>
            <person name="Jeong J.-H."/>
            <person name="Song I."/>
            <person name="Kim S."/>
            <person name="Choi T."/>
            <person name="Kim D."/>
            <person name="Ryu S."/>
            <person name="Kim W."/>
        </authorList>
    </citation>
    <scope>NUCLEOTIDE SEQUENCE [LARGE SCALE GENOMIC DNA]</scope>
    <source>
        <tissue evidence="2">Muscle</tissue>
    </source>
</reference>
<proteinExistence type="predicted"/>
<comment type="caution">
    <text evidence="2">The sequence shown here is derived from an EMBL/GenBank/DDBJ whole genome shotgun (WGS) entry which is preliminary data.</text>
</comment>
<keyword evidence="3" id="KW-1185">Reference proteome</keyword>
<dbReference type="OrthoDB" id="5825157at2759"/>
<feature type="region of interest" description="Disordered" evidence="1">
    <location>
        <begin position="78"/>
        <end position="103"/>
    </location>
</feature>
<accession>A0A5B7IL81</accession>
<dbReference type="EMBL" id="VSRR010067992">
    <property type="protein sequence ID" value="MPC85310.1"/>
    <property type="molecule type" value="Genomic_DNA"/>
</dbReference>
<protein>
    <submittedName>
        <fullName evidence="2">Uncharacterized protein</fullName>
    </submittedName>
</protein>
<evidence type="ECO:0000313" key="2">
    <source>
        <dbReference type="EMBL" id="MPC85310.1"/>
    </source>
</evidence>
<evidence type="ECO:0000256" key="1">
    <source>
        <dbReference type="SAM" id="MobiDB-lite"/>
    </source>
</evidence>